<dbReference type="Proteomes" id="UP001497700">
    <property type="component" value="Unassembled WGS sequence"/>
</dbReference>
<evidence type="ECO:0000313" key="1">
    <source>
        <dbReference type="EMBL" id="KAI4860592.1"/>
    </source>
</evidence>
<proteinExistence type="predicted"/>
<keyword evidence="2" id="KW-1185">Reference proteome</keyword>
<dbReference type="EMBL" id="MU393581">
    <property type="protein sequence ID" value="KAI4860592.1"/>
    <property type="molecule type" value="Genomic_DNA"/>
</dbReference>
<organism evidence="1 2">
    <name type="scientific">Hypoxylon rubiginosum</name>
    <dbReference type="NCBI Taxonomy" id="110542"/>
    <lineage>
        <taxon>Eukaryota</taxon>
        <taxon>Fungi</taxon>
        <taxon>Dikarya</taxon>
        <taxon>Ascomycota</taxon>
        <taxon>Pezizomycotina</taxon>
        <taxon>Sordariomycetes</taxon>
        <taxon>Xylariomycetidae</taxon>
        <taxon>Xylariales</taxon>
        <taxon>Hypoxylaceae</taxon>
        <taxon>Hypoxylon</taxon>
    </lineage>
</organism>
<name>A0ACB9YN15_9PEZI</name>
<keyword evidence="1" id="KW-0575">Peroxidase</keyword>
<sequence>MLTSSYVAVSLLGVVSKPVAAMFYYPNPAVSNLEHILVDSWGAYASNFSSAITPCDNYVTEVGLPAINSHRTTSAQWMRVAFHDFATADLAAGTGGIDASIGFETARAENKGSAFNDSFTFWQPFVNEFVPMADLLAIGTVMSVHLCGGKYIPYSPGRIDATIADPKTGVPEPSTSLEETLAQFEQAGFNQADAIALTACGHAIGSVHAGGFPEVVEQSAITPNNTNGAVNFDETRAVFDQAIVHEYVDWTGQKGGALVTSYNETSRSDLRLYESDGNKTMLQLYESGDGFQDTCVELLQRMINTVPSNVQLQPAITPALIKPINVTWDVTAEQQLVLSGKIRMLYADEIRNEPVSVTFSNSYTESLVAEEGLGTSAFKLSDAQTNAATQYFLFSIPSSSVAGATSFTVAAEGFEAQVFEIQDAAFIVPSLSYADVAKGTVSITLAARNDEPDFDPSQLSVEIATPVLQPLTLAPKIVRAAVQVAEVDSPFHDIGYWSGSTAIEPPTGAVSVTLLSSGKVVDTLLLDASVAGW</sequence>
<comment type="caution">
    <text evidence="1">The sequence shown here is derived from an EMBL/GenBank/DDBJ whole genome shotgun (WGS) entry which is preliminary data.</text>
</comment>
<keyword evidence="1" id="KW-0560">Oxidoreductase</keyword>
<reference evidence="1 2" key="1">
    <citation type="journal article" date="2022" name="New Phytol.">
        <title>Ecological generalism drives hyperdiversity of secondary metabolite gene clusters in xylarialean endophytes.</title>
        <authorList>
            <person name="Franco M.E.E."/>
            <person name="Wisecaver J.H."/>
            <person name="Arnold A.E."/>
            <person name="Ju Y.M."/>
            <person name="Slot J.C."/>
            <person name="Ahrendt S."/>
            <person name="Moore L.P."/>
            <person name="Eastman K.E."/>
            <person name="Scott K."/>
            <person name="Konkel Z."/>
            <person name="Mondo S.J."/>
            <person name="Kuo A."/>
            <person name="Hayes R.D."/>
            <person name="Haridas S."/>
            <person name="Andreopoulos B."/>
            <person name="Riley R."/>
            <person name="LaButti K."/>
            <person name="Pangilinan J."/>
            <person name="Lipzen A."/>
            <person name="Amirebrahimi M."/>
            <person name="Yan J."/>
            <person name="Adam C."/>
            <person name="Keymanesh K."/>
            <person name="Ng V."/>
            <person name="Louie K."/>
            <person name="Northen T."/>
            <person name="Drula E."/>
            <person name="Henrissat B."/>
            <person name="Hsieh H.M."/>
            <person name="Youens-Clark K."/>
            <person name="Lutzoni F."/>
            <person name="Miadlikowska J."/>
            <person name="Eastwood D.C."/>
            <person name="Hamelin R.C."/>
            <person name="Grigoriev I.V."/>
            <person name="U'Ren J.M."/>
        </authorList>
    </citation>
    <scope>NUCLEOTIDE SEQUENCE [LARGE SCALE GENOMIC DNA]</scope>
    <source>
        <strain evidence="1 2">CBS 119005</strain>
    </source>
</reference>
<evidence type="ECO:0000313" key="2">
    <source>
        <dbReference type="Proteomes" id="UP001497700"/>
    </source>
</evidence>
<accession>A0ACB9YN15</accession>
<gene>
    <name evidence="1" type="ORF">F4820DRAFT_106080</name>
</gene>
<protein>
    <submittedName>
        <fullName evidence="1">Heme peroxidase</fullName>
    </submittedName>
</protein>